<evidence type="ECO:0000259" key="4">
    <source>
        <dbReference type="Pfam" id="PF00730"/>
    </source>
</evidence>
<keyword evidence="2" id="KW-0539">Nucleus</keyword>
<feature type="compositionally biased region" description="Low complexity" evidence="3">
    <location>
        <begin position="64"/>
        <end position="79"/>
    </location>
</feature>
<feature type="compositionally biased region" description="Polar residues" evidence="3">
    <location>
        <begin position="536"/>
        <end position="551"/>
    </location>
</feature>
<gene>
    <name evidence="5" type="ORF">HO133_006849</name>
</gene>
<reference evidence="5 6" key="1">
    <citation type="journal article" date="2020" name="Genomics">
        <title>Complete, high-quality genomes from long-read metagenomic sequencing of two wolf lichen thalli reveals enigmatic genome architecture.</title>
        <authorList>
            <person name="McKenzie S.K."/>
            <person name="Walston R.F."/>
            <person name="Allen J.L."/>
        </authorList>
    </citation>
    <scope>NUCLEOTIDE SEQUENCE [LARGE SCALE GENOMIC DNA]</scope>
    <source>
        <strain evidence="5">WasteWater1</strain>
    </source>
</reference>
<feature type="compositionally biased region" description="Polar residues" evidence="3">
    <location>
        <begin position="465"/>
        <end position="477"/>
    </location>
</feature>
<dbReference type="PANTHER" id="PTHR15074">
    <property type="entry name" value="METHYL-CPG-BINDING PROTEIN"/>
    <property type="match status" value="1"/>
</dbReference>
<evidence type="ECO:0000313" key="5">
    <source>
        <dbReference type="EMBL" id="KAF6217511.1"/>
    </source>
</evidence>
<feature type="compositionally biased region" description="Polar residues" evidence="3">
    <location>
        <begin position="35"/>
        <end position="50"/>
    </location>
</feature>
<feature type="compositionally biased region" description="Acidic residues" evidence="3">
    <location>
        <begin position="91"/>
        <end position="100"/>
    </location>
</feature>
<dbReference type="GO" id="GO:0005634">
    <property type="term" value="C:nucleus"/>
    <property type="evidence" value="ECO:0007669"/>
    <property type="project" value="UniProtKB-SubCell"/>
</dbReference>
<dbReference type="Pfam" id="PF00730">
    <property type="entry name" value="HhH-GPD"/>
    <property type="match status" value="1"/>
</dbReference>
<comment type="caution">
    <text evidence="5">The sequence shown here is derived from an EMBL/GenBank/DDBJ whole genome shotgun (WGS) entry which is preliminary data.</text>
</comment>
<dbReference type="SUPFAM" id="SSF48150">
    <property type="entry name" value="DNA-glycosylase"/>
    <property type="match status" value="1"/>
</dbReference>
<feature type="compositionally biased region" description="Basic and acidic residues" evidence="3">
    <location>
        <begin position="337"/>
        <end position="359"/>
    </location>
</feature>
<feature type="compositionally biased region" description="Basic and acidic residues" evidence="3">
    <location>
        <begin position="496"/>
        <end position="530"/>
    </location>
</feature>
<name>A0A8H6C6G0_9LECA</name>
<evidence type="ECO:0000313" key="6">
    <source>
        <dbReference type="Proteomes" id="UP000593566"/>
    </source>
</evidence>
<comment type="subcellular location">
    <subcellularLocation>
        <location evidence="1">Nucleus</location>
    </subcellularLocation>
</comment>
<dbReference type="AlphaFoldDB" id="A0A8H6C6G0"/>
<keyword evidence="6" id="KW-1185">Reference proteome</keyword>
<feature type="compositionally biased region" description="Basic and acidic residues" evidence="3">
    <location>
        <begin position="443"/>
        <end position="463"/>
    </location>
</feature>
<dbReference type="PANTHER" id="PTHR15074:SF0">
    <property type="entry name" value="METHYL-CPG-BINDING DOMAIN PROTEIN 4-LIKE PROTEIN"/>
    <property type="match status" value="1"/>
</dbReference>
<dbReference type="GO" id="GO:0006285">
    <property type="term" value="P:base-excision repair, AP site formation"/>
    <property type="evidence" value="ECO:0007669"/>
    <property type="project" value="UniProtKB-ARBA"/>
</dbReference>
<dbReference type="InterPro" id="IPR045138">
    <property type="entry name" value="MeCP2/MBD4"/>
</dbReference>
<feature type="compositionally biased region" description="Basic and acidic residues" evidence="3">
    <location>
        <begin position="412"/>
        <end position="426"/>
    </location>
</feature>
<dbReference type="Gene3D" id="1.10.340.30">
    <property type="entry name" value="Hypothetical protein, domain 2"/>
    <property type="match status" value="1"/>
</dbReference>
<evidence type="ECO:0000256" key="2">
    <source>
        <dbReference type="ARBA" id="ARBA00023242"/>
    </source>
</evidence>
<dbReference type="Proteomes" id="UP000593566">
    <property type="component" value="Unassembled WGS sequence"/>
</dbReference>
<feature type="region of interest" description="Disordered" evidence="3">
    <location>
        <begin position="333"/>
        <end position="361"/>
    </location>
</feature>
<evidence type="ECO:0000256" key="1">
    <source>
        <dbReference type="ARBA" id="ARBA00004123"/>
    </source>
</evidence>
<sequence>MATTISSHLRIPVPQPANQFGSSPPALSRKRSLSELYNSSYGESEGTPTPKTRKARRACSRPGFSSDPSSPTFYSTPPSAQVPRDSSMENSGDESDDVYDQFDLGDFTKEEIKRYEAMVGPGERLRDAAPPEQSFAEMRETSYQASLVRSGRDTEGSTSVTVLPRELYELVRAGIANAIEHAMSEKVITYYDAPGLETIFMDEISAPAPQIRQFIRDHIFVTLSCQSPNSFRRQELRKGCHPSGSLKSAQRQYEQDVYDVARNLGLSMDEAEEWVLEAREFCSEKDYASMNTEESNGVDGSDEIMYQPYISSLSERSTLPLPLVEDFHKALNNPTQAEEKSTNSEDETEKTKKLLRESNSEGAKQVQRYLQLLKNSGYHSAYDGIMLRLQFLGDEPLIDNVAGLREEIDKMEATGKTKEEKADRKDAKRARKAEVQAQNRASRQAEKKESQEGNDYEAGRPEEQGSLTSNSEHQPNVQPLEDQDKPLKRKKRGSKRKSELELPVHCEVPSEGHHKHEKGKVVRDARDANSKKTRSKTGVGSQHSPFFQRSSGPKAKKKEAFKKAEQLTGFQPPMIQPPPADPPSTPVKKRAPFTVTSPPSYDSSPLSSLRSTPSLPSFGNREVENDNKRIRELSHNCARSKPVALAQKLRNNPTHLPTPAASPISLRDLNKRLLEGTIYQDGIVLAKPEVPTPTILSVPKKPRKRSVIVSPFFAKLPAKKPKASDKVSCIPFPPLQSTSFGLVQEQLSHDPFRLLIAVIFLNKTRGSVALPVFYELMERYPTPADLAAANQEDVVEIIQHLGLQNQRAKKCINLAKAWLERPPEKGKRYRVLHYPKKDDGKDVRLGDIVGEEDERVAWEIGQLPGIGVYAIDSWRIFCRDKLRGLPTGLPKELTSEAKKEELQKEWTRVLAGDKELRAYLRWRWLRNGWEWDPVSGERKKADEGELAKADKGGVIYESNDGDMVVGAAKGEGHDAVKAKSEVGEEEGGN</sequence>
<proteinExistence type="predicted"/>
<feature type="region of interest" description="Disordered" evidence="3">
    <location>
        <begin position="412"/>
        <end position="622"/>
    </location>
</feature>
<feature type="domain" description="HhH-GPD" evidence="4">
    <location>
        <begin position="756"/>
        <end position="830"/>
    </location>
</feature>
<dbReference type="InterPro" id="IPR003265">
    <property type="entry name" value="HhH-GPD_domain"/>
</dbReference>
<dbReference type="GO" id="GO:0003677">
    <property type="term" value="F:DNA binding"/>
    <property type="evidence" value="ECO:0007669"/>
    <property type="project" value="InterPro"/>
</dbReference>
<dbReference type="InterPro" id="IPR011257">
    <property type="entry name" value="DNA_glycosylase"/>
</dbReference>
<dbReference type="GO" id="GO:0003824">
    <property type="term" value="F:catalytic activity"/>
    <property type="evidence" value="ECO:0007669"/>
    <property type="project" value="InterPro"/>
</dbReference>
<accession>A0A8H6C6G0</accession>
<feature type="compositionally biased region" description="Pro residues" evidence="3">
    <location>
        <begin position="574"/>
        <end position="585"/>
    </location>
</feature>
<organism evidence="5 6">
    <name type="scientific">Letharia lupina</name>
    <dbReference type="NCBI Taxonomy" id="560253"/>
    <lineage>
        <taxon>Eukaryota</taxon>
        <taxon>Fungi</taxon>
        <taxon>Dikarya</taxon>
        <taxon>Ascomycota</taxon>
        <taxon>Pezizomycotina</taxon>
        <taxon>Lecanoromycetes</taxon>
        <taxon>OSLEUM clade</taxon>
        <taxon>Lecanoromycetidae</taxon>
        <taxon>Lecanorales</taxon>
        <taxon>Lecanorineae</taxon>
        <taxon>Parmeliaceae</taxon>
        <taxon>Letharia</taxon>
    </lineage>
</organism>
<protein>
    <recommendedName>
        <fullName evidence="4">HhH-GPD domain-containing protein</fullName>
    </recommendedName>
</protein>
<dbReference type="RefSeq" id="XP_037146946.1">
    <property type="nucleotide sequence ID" value="XM_037297745.1"/>
</dbReference>
<feature type="region of interest" description="Disordered" evidence="3">
    <location>
        <begin position="1"/>
        <end position="100"/>
    </location>
</feature>
<feature type="compositionally biased region" description="Low complexity" evidence="3">
    <location>
        <begin position="597"/>
        <end position="617"/>
    </location>
</feature>
<evidence type="ECO:0000256" key="3">
    <source>
        <dbReference type="SAM" id="MobiDB-lite"/>
    </source>
</evidence>
<dbReference type="EMBL" id="JACCJB010000027">
    <property type="protein sequence ID" value="KAF6217511.1"/>
    <property type="molecule type" value="Genomic_DNA"/>
</dbReference>
<dbReference type="GeneID" id="59335249"/>